<name>A0A5B0DWJ5_9HYPH</name>
<evidence type="ECO:0000256" key="1">
    <source>
        <dbReference type="SAM" id="MobiDB-lite"/>
    </source>
</evidence>
<feature type="region of interest" description="Disordered" evidence="1">
    <location>
        <begin position="1"/>
        <end position="22"/>
    </location>
</feature>
<evidence type="ECO:0000313" key="2">
    <source>
        <dbReference type="EMBL" id="KAA0970833.1"/>
    </source>
</evidence>
<evidence type="ECO:0000313" key="3">
    <source>
        <dbReference type="Proteomes" id="UP000324738"/>
    </source>
</evidence>
<sequence>MARSAAAFNDSPGIGHNSGLSPDQRHALALMHRRKFKEIDAREKLIKAEKRNLGKVVKVDLGDTGMLQIKTMIRAETEEGREALEAELRATAEAKSWASGEDGQLDMFSGQPKPDETRAFHEGKIAGMDDEPLRNPYGAGTVDHEDYARGWQRGHQVMEEIHEMKAEQEDSLIEGPGHDDGGDLDEGDEE</sequence>
<dbReference type="Proteomes" id="UP000324738">
    <property type="component" value="Unassembled WGS sequence"/>
</dbReference>
<protein>
    <submittedName>
        <fullName evidence="2">Uncharacterized protein</fullName>
    </submittedName>
</protein>
<accession>A0A5B0DWJ5</accession>
<gene>
    <name evidence="2" type="ORF">FPY71_10175</name>
</gene>
<proteinExistence type="predicted"/>
<comment type="caution">
    <text evidence="2">The sequence shown here is derived from an EMBL/GenBank/DDBJ whole genome shotgun (WGS) entry which is preliminary data.</text>
</comment>
<dbReference type="EMBL" id="VTWH01000002">
    <property type="protein sequence ID" value="KAA0970833.1"/>
    <property type="molecule type" value="Genomic_DNA"/>
</dbReference>
<dbReference type="OrthoDB" id="7906519at2"/>
<feature type="region of interest" description="Disordered" evidence="1">
    <location>
        <begin position="162"/>
        <end position="190"/>
    </location>
</feature>
<organism evidence="2 3">
    <name type="scientific">Aureimonas fodinaquatilis</name>
    <dbReference type="NCBI Taxonomy" id="2565783"/>
    <lineage>
        <taxon>Bacteria</taxon>
        <taxon>Pseudomonadati</taxon>
        <taxon>Pseudomonadota</taxon>
        <taxon>Alphaproteobacteria</taxon>
        <taxon>Hyphomicrobiales</taxon>
        <taxon>Aurantimonadaceae</taxon>
        <taxon>Aureimonas</taxon>
    </lineage>
</organism>
<keyword evidence="3" id="KW-1185">Reference proteome</keyword>
<dbReference type="RefSeq" id="WP_149300146.1">
    <property type="nucleotide sequence ID" value="NZ_VTWH01000002.1"/>
</dbReference>
<reference evidence="2 3" key="1">
    <citation type="submission" date="2019-08" db="EMBL/GenBank/DDBJ databases">
        <title>Aureimonas fodiniaquatilis sp. nov., isolated from a coal mine wastewater.</title>
        <authorList>
            <person name="Kim W."/>
        </authorList>
    </citation>
    <scope>NUCLEOTIDE SEQUENCE [LARGE SCALE GENOMIC DNA]</scope>
    <source>
        <strain evidence="2 3">CAU 1482</strain>
    </source>
</reference>
<dbReference type="AlphaFoldDB" id="A0A5B0DWJ5"/>